<accession>A0A0J9UI13</accession>
<reference evidence="1" key="1">
    <citation type="submission" date="2007-04" db="EMBL/GenBank/DDBJ databases">
        <authorList>
            <consortium name="The Broad Institute Genome Sequencing Platform"/>
            <person name="Birren B."/>
            <person name="Lander E."/>
            <person name="Galagan J."/>
            <person name="Nusbaum C."/>
            <person name="Devon K."/>
            <person name="Ma L.-J."/>
            <person name="Jaffe D."/>
            <person name="Butler J."/>
            <person name="Alvarez P."/>
            <person name="Gnerre S."/>
            <person name="Grabherr M."/>
            <person name="Kleber M."/>
            <person name="Mauceli E."/>
            <person name="Brockman W."/>
            <person name="MacCallum I.A."/>
            <person name="Young S."/>
            <person name="LaButti K."/>
            <person name="DeCaprio D."/>
            <person name="Crawford M."/>
            <person name="Koehrsen M."/>
            <person name="Engels R."/>
            <person name="Montgomery P."/>
            <person name="Pearson M."/>
            <person name="Howarth C."/>
            <person name="Larson L."/>
            <person name="White J."/>
            <person name="O'Leary S."/>
            <person name="Kodira C."/>
            <person name="Zeng Q."/>
            <person name="Yandava C."/>
            <person name="Alvarado L."/>
            <person name="Kistler C."/>
            <person name="Shim W.-B."/>
            <person name="Kang S."/>
            <person name="Woloshuk C."/>
        </authorList>
    </citation>
    <scope>NUCLEOTIDE SEQUENCE</scope>
    <source>
        <strain evidence="1">4287</strain>
    </source>
</reference>
<reference evidence="1" key="2">
    <citation type="journal article" date="2010" name="Nature">
        <title>Comparative genomics reveals mobile pathogenicity chromosomes in Fusarium.</title>
        <authorList>
            <person name="Ma L.J."/>
            <person name="van der Does H.C."/>
            <person name="Borkovich K.A."/>
            <person name="Coleman J.J."/>
            <person name="Daboussi M.J."/>
            <person name="Di Pietro A."/>
            <person name="Dufresne M."/>
            <person name="Freitag M."/>
            <person name="Grabherr M."/>
            <person name="Henrissat B."/>
            <person name="Houterman P.M."/>
            <person name="Kang S."/>
            <person name="Shim W.B."/>
            <person name="Woloshuk C."/>
            <person name="Xie X."/>
            <person name="Xu J.R."/>
            <person name="Antoniw J."/>
            <person name="Baker S.E."/>
            <person name="Bluhm B.H."/>
            <person name="Breakspear A."/>
            <person name="Brown D.W."/>
            <person name="Butchko R.A."/>
            <person name="Chapman S."/>
            <person name="Coulson R."/>
            <person name="Coutinho P.M."/>
            <person name="Danchin E.G."/>
            <person name="Diener A."/>
            <person name="Gale L.R."/>
            <person name="Gardiner D.M."/>
            <person name="Goff S."/>
            <person name="Hammond-Kosack K.E."/>
            <person name="Hilburn K."/>
            <person name="Hua-Van A."/>
            <person name="Jonkers W."/>
            <person name="Kazan K."/>
            <person name="Kodira C.D."/>
            <person name="Koehrsen M."/>
            <person name="Kumar L."/>
            <person name="Lee Y.H."/>
            <person name="Li L."/>
            <person name="Manners J.M."/>
            <person name="Miranda-Saavedra D."/>
            <person name="Mukherjee M."/>
            <person name="Park G."/>
            <person name="Park J."/>
            <person name="Park S.Y."/>
            <person name="Proctor R.H."/>
            <person name="Regev A."/>
            <person name="Ruiz-Roldan M.C."/>
            <person name="Sain D."/>
            <person name="Sakthikumar S."/>
            <person name="Sykes S."/>
            <person name="Schwartz D.C."/>
            <person name="Turgeon B.G."/>
            <person name="Wapinski I."/>
            <person name="Yoder O."/>
            <person name="Young S."/>
            <person name="Zeng Q."/>
            <person name="Zhou S."/>
            <person name="Galagan J."/>
            <person name="Cuomo C.A."/>
            <person name="Kistler H.C."/>
            <person name="Rep M."/>
        </authorList>
    </citation>
    <scope>NUCLEOTIDE SEQUENCE [LARGE SCALE GENOMIC DNA]</scope>
    <source>
        <strain evidence="1">4287</strain>
    </source>
</reference>
<dbReference type="Proteomes" id="UP000009097">
    <property type="component" value="Unassembled WGS sequence"/>
</dbReference>
<name>A0A0J9UI13_FUSO4</name>
<dbReference type="GeneID" id="28958993"/>
<sequence length="100" mass="11034">MWVDRRYRSLDFLPTSCGTGIKCLVADAGDITDVARRQISALGRGMHTRSCSGFLVKTLRQNTRTCCGKKAALLQDKRAISIAAQSFQIVELGCLSRYCC</sequence>
<dbReference type="RefSeq" id="XP_018235816.1">
    <property type="nucleotide sequence ID" value="XM_018398348.1"/>
</dbReference>
<dbReference type="EMBL" id="DS231697">
    <property type="protein sequence ID" value="KNA97770.1"/>
    <property type="molecule type" value="Genomic_DNA"/>
</dbReference>
<dbReference type="VEuPathDB" id="FungiDB:FOXG_18287"/>
<protein>
    <submittedName>
        <fullName evidence="1">Uncharacterized protein</fullName>
    </submittedName>
</protein>
<evidence type="ECO:0000313" key="2">
    <source>
        <dbReference type="Proteomes" id="UP000009097"/>
    </source>
</evidence>
<dbReference type="AlphaFoldDB" id="A0A0J9UI13"/>
<organism evidence="1 2">
    <name type="scientific">Fusarium oxysporum f. sp. lycopersici (strain 4287 / CBS 123668 / FGSC 9935 / NRRL 34936)</name>
    <name type="common">Fusarium vascular wilt of tomato</name>
    <dbReference type="NCBI Taxonomy" id="426428"/>
    <lineage>
        <taxon>Eukaryota</taxon>
        <taxon>Fungi</taxon>
        <taxon>Dikarya</taxon>
        <taxon>Ascomycota</taxon>
        <taxon>Pezizomycotina</taxon>
        <taxon>Sordariomycetes</taxon>
        <taxon>Hypocreomycetidae</taxon>
        <taxon>Hypocreales</taxon>
        <taxon>Nectriaceae</taxon>
        <taxon>Fusarium</taxon>
        <taxon>Fusarium oxysporum species complex</taxon>
    </lineage>
</organism>
<evidence type="ECO:0000313" key="1">
    <source>
        <dbReference type="EMBL" id="KNA97770.1"/>
    </source>
</evidence>
<dbReference type="KEGG" id="fox:FOXG_18287"/>
<gene>
    <name evidence="1" type="ORF">FOXG_18287</name>
</gene>
<proteinExistence type="predicted"/>